<dbReference type="InterPro" id="IPR002716">
    <property type="entry name" value="PIN_dom"/>
</dbReference>
<accession>A0ABS6FD46</accession>
<dbReference type="EMBL" id="JAHLQN010000001">
    <property type="protein sequence ID" value="MBU5628203.1"/>
    <property type="molecule type" value="Genomic_DNA"/>
</dbReference>
<evidence type="ECO:0000259" key="1">
    <source>
        <dbReference type="Pfam" id="PF13470"/>
    </source>
</evidence>
<evidence type="ECO:0000313" key="2">
    <source>
        <dbReference type="EMBL" id="MBU5628203.1"/>
    </source>
</evidence>
<proteinExistence type="predicted"/>
<feature type="domain" description="PIN" evidence="1">
    <location>
        <begin position="5"/>
        <end position="115"/>
    </location>
</feature>
<dbReference type="InterPro" id="IPR002850">
    <property type="entry name" value="PIN_toxin-like"/>
</dbReference>
<comment type="caution">
    <text evidence="2">The sequence shown here is derived from an EMBL/GenBank/DDBJ whole genome shotgun (WGS) entry which is preliminary data.</text>
</comment>
<organism evidence="2 3">
    <name type="scientific">Dysosmobacter acutus</name>
    <dbReference type="NCBI Taxonomy" id="2841504"/>
    <lineage>
        <taxon>Bacteria</taxon>
        <taxon>Bacillati</taxon>
        <taxon>Bacillota</taxon>
        <taxon>Clostridia</taxon>
        <taxon>Eubacteriales</taxon>
        <taxon>Oscillospiraceae</taxon>
        <taxon>Dysosmobacter</taxon>
    </lineage>
</organism>
<reference evidence="2 3" key="1">
    <citation type="submission" date="2021-06" db="EMBL/GenBank/DDBJ databases">
        <authorList>
            <person name="Sun Q."/>
            <person name="Li D."/>
        </authorList>
    </citation>
    <scope>NUCLEOTIDE SEQUENCE [LARGE SCALE GENOMIC DNA]</scope>
    <source>
        <strain evidence="2 3">MSJ-2</strain>
    </source>
</reference>
<dbReference type="Proteomes" id="UP000787672">
    <property type="component" value="Unassembled WGS sequence"/>
</dbReference>
<dbReference type="RefSeq" id="WP_216633478.1">
    <property type="nucleotide sequence ID" value="NZ_JAHLQN010000001.1"/>
</dbReference>
<keyword evidence="3" id="KW-1185">Reference proteome</keyword>
<name>A0ABS6FD46_9FIRM</name>
<dbReference type="PANTHER" id="PTHR34610:SF3">
    <property type="entry name" value="SSL7007 PROTEIN"/>
    <property type="match status" value="1"/>
</dbReference>
<dbReference type="NCBIfam" id="TIGR00305">
    <property type="entry name" value="putative toxin-antitoxin system toxin component, PIN family"/>
    <property type="match status" value="1"/>
</dbReference>
<sequence length="138" mass="15795">MKYYVVLDTNVVVSALFNISSVPGIILQEALAGRVIPLLHEDILDEYNDVLHRPKFKFDRRDIEIALTGLIKRGIFLDAATIEDYVPDPDDAIFYEVVMEARETTDAYLVTGNIKHFPVKPYVVTPKEMLEILNENER</sequence>
<evidence type="ECO:0000313" key="3">
    <source>
        <dbReference type="Proteomes" id="UP000787672"/>
    </source>
</evidence>
<dbReference type="PANTHER" id="PTHR34610">
    <property type="entry name" value="SSL7007 PROTEIN"/>
    <property type="match status" value="1"/>
</dbReference>
<dbReference type="Pfam" id="PF13470">
    <property type="entry name" value="PIN_3"/>
    <property type="match status" value="1"/>
</dbReference>
<protein>
    <submittedName>
        <fullName evidence="2">Toxin-antitoxin system toxin component, PIN family</fullName>
    </submittedName>
</protein>
<gene>
    <name evidence="2" type="ORF">KQI82_14930</name>
</gene>